<dbReference type="GO" id="GO:0016301">
    <property type="term" value="F:kinase activity"/>
    <property type="evidence" value="ECO:0007669"/>
    <property type="project" value="UniProtKB-KW"/>
</dbReference>
<dbReference type="EMBL" id="QFQI01000002">
    <property type="protein sequence ID" value="PZQ61779.1"/>
    <property type="molecule type" value="Genomic_DNA"/>
</dbReference>
<evidence type="ECO:0000313" key="3">
    <source>
        <dbReference type="Proteomes" id="UP000249229"/>
    </source>
</evidence>
<keyword evidence="2" id="KW-0418">Kinase</keyword>
<dbReference type="AlphaFoldDB" id="A0A2W5PCD8"/>
<reference evidence="2 3" key="1">
    <citation type="submission" date="2017-08" db="EMBL/GenBank/DDBJ databases">
        <title>Infants hospitalized years apart are colonized by the same room-sourced microbial strains.</title>
        <authorList>
            <person name="Brooks B."/>
            <person name="Olm M.R."/>
            <person name="Firek B.A."/>
            <person name="Baker R."/>
            <person name="Thomas B.C."/>
            <person name="Morowitz M.J."/>
            <person name="Banfield J.F."/>
        </authorList>
    </citation>
    <scope>NUCLEOTIDE SEQUENCE [LARGE SCALE GENOMIC DNA]</scope>
    <source>
        <strain evidence="2">S2_005_001_R1_22</strain>
    </source>
</reference>
<proteinExistence type="predicted"/>
<dbReference type="PANTHER" id="PTHR36151:SF3">
    <property type="entry name" value="ER-BOUND OXYGENASE MPAB_MPAB'_RUBBER OXYGENASE CATALYTIC DOMAIN-CONTAINING PROTEIN"/>
    <property type="match status" value="1"/>
</dbReference>
<dbReference type="InterPro" id="IPR018713">
    <property type="entry name" value="MPAB/Lcp_cat_dom"/>
</dbReference>
<feature type="domain" description="ER-bound oxygenase mpaB/mpaB'/Rubber oxygenase catalytic" evidence="1">
    <location>
        <begin position="51"/>
        <end position="272"/>
    </location>
</feature>
<dbReference type="Pfam" id="PF09995">
    <property type="entry name" value="MPAB_Lcp_cat"/>
    <property type="match status" value="1"/>
</dbReference>
<dbReference type="PANTHER" id="PTHR36151">
    <property type="entry name" value="BLR2777 PROTEIN"/>
    <property type="match status" value="1"/>
</dbReference>
<gene>
    <name evidence="2" type="ORF">DI544_03925</name>
</gene>
<dbReference type="Proteomes" id="UP000249229">
    <property type="component" value="Unassembled WGS sequence"/>
</dbReference>
<evidence type="ECO:0000313" key="2">
    <source>
        <dbReference type="EMBL" id="PZQ61779.1"/>
    </source>
</evidence>
<protein>
    <submittedName>
        <fullName evidence="2">Histidine kinase</fullName>
    </submittedName>
</protein>
<sequence length="286" mass="30646">MTIVDPIVAPAVDRARATLAQALRGLVGSGEVDLARPPGDDGLFGATSPAWRVHGDFSAMMIGGISALLLQMLHPGALAGVWDFSDFRRDRLGRLRRTAQFIAVTTYGATDTAEATIAHVRAIHDRVHGTLPDGTRYDANDPALLAWVHVAETDSFLRGYLRYRDPHLSAAAQDAYVADTAIVAERLGARDLPRSRADIAAYYRQVRPALRCDHRTREVADALLAPGDDRAQAAALAVAGAAAVDLLPDWAAALHGRTPTALTRPAIRAGADGMSRVLRWALSRPV</sequence>
<accession>A0A2W5PCD8</accession>
<name>A0A2W5PCD8_9SPHN</name>
<evidence type="ECO:0000259" key="1">
    <source>
        <dbReference type="Pfam" id="PF09995"/>
    </source>
</evidence>
<keyword evidence="2" id="KW-0808">Transferase</keyword>
<comment type="caution">
    <text evidence="2">The sequence shown here is derived from an EMBL/GenBank/DDBJ whole genome shotgun (WGS) entry which is preliminary data.</text>
</comment>
<dbReference type="GO" id="GO:0016491">
    <property type="term" value="F:oxidoreductase activity"/>
    <property type="evidence" value="ECO:0007669"/>
    <property type="project" value="InterPro"/>
</dbReference>
<organism evidence="2 3">
    <name type="scientific">Sphingomonas taxi</name>
    <dbReference type="NCBI Taxonomy" id="1549858"/>
    <lineage>
        <taxon>Bacteria</taxon>
        <taxon>Pseudomonadati</taxon>
        <taxon>Pseudomonadota</taxon>
        <taxon>Alphaproteobacteria</taxon>
        <taxon>Sphingomonadales</taxon>
        <taxon>Sphingomonadaceae</taxon>
        <taxon>Sphingomonas</taxon>
    </lineage>
</organism>